<dbReference type="EMBL" id="JAODBU010000004">
    <property type="protein sequence ID" value="MCT7398424.1"/>
    <property type="molecule type" value="Genomic_DNA"/>
</dbReference>
<evidence type="ECO:0000313" key="1">
    <source>
        <dbReference type="EMBL" id="MCT7398424.1"/>
    </source>
</evidence>
<dbReference type="Proteomes" id="UP001431199">
    <property type="component" value="Unassembled WGS sequence"/>
</dbReference>
<evidence type="ECO:0000313" key="2">
    <source>
        <dbReference type="Proteomes" id="UP001431199"/>
    </source>
</evidence>
<comment type="caution">
    <text evidence="1">The sequence shown here is derived from an EMBL/GenBank/DDBJ whole genome shotgun (WGS) entry which is preliminary data.</text>
</comment>
<dbReference type="RefSeq" id="WP_022088522.1">
    <property type="nucleotide sequence ID" value="NZ_JAODBU010000004.1"/>
</dbReference>
<protein>
    <submittedName>
        <fullName evidence="1">Uncharacterized protein</fullName>
    </submittedName>
</protein>
<organism evidence="1 2">
    <name type="scientific">Eubacterium album</name>
    <dbReference type="NCBI Taxonomy" id="2978477"/>
    <lineage>
        <taxon>Bacteria</taxon>
        <taxon>Bacillati</taxon>
        <taxon>Bacillota</taxon>
        <taxon>Clostridia</taxon>
        <taxon>Eubacteriales</taxon>
        <taxon>Eubacteriaceae</taxon>
        <taxon>Eubacterium</taxon>
    </lineage>
</organism>
<accession>A0ABT2LYR5</accession>
<proteinExistence type="predicted"/>
<keyword evidence="2" id="KW-1185">Reference proteome</keyword>
<gene>
    <name evidence="1" type="ORF">N5B56_04895</name>
</gene>
<name>A0ABT2LYR5_9FIRM</name>
<sequence>MYHLNHTKLSNMLYSMTHYTHIISGQTHYGTFSDYLDARNILNCTLETGLTPAPVKNSMYKKIYKTNKDVLVAVAKMYL</sequence>
<reference evidence="1" key="1">
    <citation type="submission" date="2022-09" db="EMBL/GenBank/DDBJ databases">
        <title>Eubacterium sp. LFL-14 isolated from human feces.</title>
        <authorList>
            <person name="Liu F."/>
        </authorList>
    </citation>
    <scope>NUCLEOTIDE SEQUENCE</scope>
    <source>
        <strain evidence="1">LFL-14</strain>
    </source>
</reference>